<keyword evidence="2" id="KW-1185">Reference proteome</keyword>
<name>A0A7X2TMT7_9FIRM</name>
<dbReference type="Gene3D" id="1.10.1220.10">
    <property type="entry name" value="Met repressor-like"/>
    <property type="match status" value="1"/>
</dbReference>
<proteinExistence type="predicted"/>
<protein>
    <submittedName>
        <fullName evidence="1">Uncharacterized protein</fullName>
    </submittedName>
</protein>
<dbReference type="NCBIfam" id="NF041551">
    <property type="entry name" value="YlcI_YnfO_N"/>
    <property type="match status" value="1"/>
</dbReference>
<evidence type="ECO:0000313" key="2">
    <source>
        <dbReference type="Proteomes" id="UP000466864"/>
    </source>
</evidence>
<dbReference type="GO" id="GO:0006355">
    <property type="term" value="P:regulation of DNA-templated transcription"/>
    <property type="evidence" value="ECO:0007669"/>
    <property type="project" value="InterPro"/>
</dbReference>
<reference evidence="1 2" key="1">
    <citation type="submission" date="2019-08" db="EMBL/GenBank/DDBJ databases">
        <title>In-depth cultivation of the pig gut microbiome towards novel bacterial diversity and tailored functional studies.</title>
        <authorList>
            <person name="Wylensek D."/>
            <person name="Hitch T.C.A."/>
            <person name="Clavel T."/>
        </authorList>
    </citation>
    <scope>NUCLEOTIDE SEQUENCE [LARGE SCALE GENOMIC DNA]</scope>
    <source>
        <strain evidence="1 2">Oil+RF-744-WCA-WT-13</strain>
    </source>
</reference>
<organism evidence="1 2">
    <name type="scientific">Bilifractor porci</name>
    <dbReference type="NCBI Taxonomy" id="2606636"/>
    <lineage>
        <taxon>Bacteria</taxon>
        <taxon>Bacillati</taxon>
        <taxon>Bacillota</taxon>
        <taxon>Clostridia</taxon>
        <taxon>Lachnospirales</taxon>
        <taxon>Lachnospiraceae</taxon>
        <taxon>Bilifractor</taxon>
    </lineage>
</organism>
<evidence type="ECO:0000313" key="1">
    <source>
        <dbReference type="EMBL" id="MST81564.1"/>
    </source>
</evidence>
<dbReference type="InterPro" id="IPR013321">
    <property type="entry name" value="Arc_rbn_hlx_hlx"/>
</dbReference>
<sequence>MEEKRKRATKAVIAQRKAVSKYSKTQGQIAVRMPKETREKIASYVAGTGESMAKFVVRACLGQIERDAQLREEGKTEK</sequence>
<dbReference type="Proteomes" id="UP000466864">
    <property type="component" value="Unassembled WGS sequence"/>
</dbReference>
<dbReference type="AlphaFoldDB" id="A0A7X2TMT7"/>
<gene>
    <name evidence="1" type="ORF">FYJ60_04475</name>
</gene>
<dbReference type="RefSeq" id="WP_154457363.1">
    <property type="nucleotide sequence ID" value="NZ_VUMV01000002.1"/>
</dbReference>
<comment type="caution">
    <text evidence="1">The sequence shown here is derived from an EMBL/GenBank/DDBJ whole genome shotgun (WGS) entry which is preliminary data.</text>
</comment>
<accession>A0A7X2TMT7</accession>
<dbReference type="EMBL" id="VUMV01000002">
    <property type="protein sequence ID" value="MST81564.1"/>
    <property type="molecule type" value="Genomic_DNA"/>
</dbReference>